<dbReference type="InterPro" id="IPR009006">
    <property type="entry name" value="Ala_racemase/Decarboxylase_C"/>
</dbReference>
<sequence length="122" mass="13499">MVSRVLMPSAQYKERNHNVLSLDATMRPLTGETVSALVRGRGILRHDYVLPGEYAVPERVGPGDHLLILDVGAYCATQHMEFLNIPPAAEVVVGIDGVPRLATRHGGSHDKWRHLLDRCEPI</sequence>
<reference evidence="2" key="2">
    <citation type="submission" date="2020-09" db="EMBL/GenBank/DDBJ databases">
        <authorList>
            <person name="Sun Q."/>
            <person name="Zhou Y."/>
        </authorList>
    </citation>
    <scope>NUCLEOTIDE SEQUENCE</scope>
    <source>
        <strain evidence="2">CGMCC 1.15493</strain>
    </source>
</reference>
<dbReference type="Gene3D" id="2.40.37.10">
    <property type="entry name" value="Lyase, Ornithine Decarboxylase, Chain A, domain 1"/>
    <property type="match status" value="1"/>
</dbReference>
<evidence type="ECO:0000313" key="2">
    <source>
        <dbReference type="EMBL" id="GGD23604.1"/>
    </source>
</evidence>
<dbReference type="GO" id="GO:0003824">
    <property type="term" value="F:catalytic activity"/>
    <property type="evidence" value="ECO:0007669"/>
    <property type="project" value="InterPro"/>
</dbReference>
<dbReference type="Proteomes" id="UP000613160">
    <property type="component" value="Unassembled WGS sequence"/>
</dbReference>
<keyword evidence="3" id="KW-1185">Reference proteome</keyword>
<proteinExistence type="predicted"/>
<dbReference type="AlphaFoldDB" id="A0A916Y0E3"/>
<dbReference type="SUPFAM" id="SSF50621">
    <property type="entry name" value="Alanine racemase C-terminal domain-like"/>
    <property type="match status" value="1"/>
</dbReference>
<dbReference type="EMBL" id="BMJJ01000006">
    <property type="protein sequence ID" value="GGD23604.1"/>
    <property type="molecule type" value="Genomic_DNA"/>
</dbReference>
<organism evidence="2 3">
    <name type="scientific">Aureimonas glaciei</name>
    <dbReference type="NCBI Taxonomy" id="1776957"/>
    <lineage>
        <taxon>Bacteria</taxon>
        <taxon>Pseudomonadati</taxon>
        <taxon>Pseudomonadota</taxon>
        <taxon>Alphaproteobacteria</taxon>
        <taxon>Hyphomicrobiales</taxon>
        <taxon>Aurantimonadaceae</taxon>
        <taxon>Aureimonas</taxon>
    </lineage>
</organism>
<comment type="cofactor">
    <cofactor evidence="1">
        <name>pyridoxal 5'-phosphate</name>
        <dbReference type="ChEBI" id="CHEBI:597326"/>
    </cofactor>
</comment>
<protein>
    <submittedName>
        <fullName evidence="2">Uncharacterized protein</fullName>
    </submittedName>
</protein>
<evidence type="ECO:0000313" key="3">
    <source>
        <dbReference type="Proteomes" id="UP000613160"/>
    </source>
</evidence>
<accession>A0A916Y0E3</accession>
<evidence type="ECO:0000256" key="1">
    <source>
        <dbReference type="ARBA" id="ARBA00001933"/>
    </source>
</evidence>
<comment type="caution">
    <text evidence="2">The sequence shown here is derived from an EMBL/GenBank/DDBJ whole genome shotgun (WGS) entry which is preliminary data.</text>
</comment>
<reference evidence="2" key="1">
    <citation type="journal article" date="2014" name="Int. J. Syst. Evol. Microbiol.">
        <title>Complete genome sequence of Corynebacterium casei LMG S-19264T (=DSM 44701T), isolated from a smear-ripened cheese.</title>
        <authorList>
            <consortium name="US DOE Joint Genome Institute (JGI-PGF)"/>
            <person name="Walter F."/>
            <person name="Albersmeier A."/>
            <person name="Kalinowski J."/>
            <person name="Ruckert C."/>
        </authorList>
    </citation>
    <scope>NUCLEOTIDE SEQUENCE</scope>
    <source>
        <strain evidence="2">CGMCC 1.15493</strain>
    </source>
</reference>
<gene>
    <name evidence="2" type="ORF">GCM10011335_28160</name>
</gene>
<name>A0A916Y0E3_9HYPH</name>